<organism evidence="4 5">
    <name type="scientific">Drosophila hydei</name>
    <name type="common">Fruit fly</name>
    <dbReference type="NCBI Taxonomy" id="7224"/>
    <lineage>
        <taxon>Eukaryota</taxon>
        <taxon>Metazoa</taxon>
        <taxon>Ecdysozoa</taxon>
        <taxon>Arthropoda</taxon>
        <taxon>Hexapoda</taxon>
        <taxon>Insecta</taxon>
        <taxon>Pterygota</taxon>
        <taxon>Neoptera</taxon>
        <taxon>Endopterygota</taxon>
        <taxon>Diptera</taxon>
        <taxon>Brachycera</taxon>
        <taxon>Muscomorpha</taxon>
        <taxon>Ephydroidea</taxon>
        <taxon>Drosophilidae</taxon>
        <taxon>Drosophila</taxon>
    </lineage>
</organism>
<dbReference type="AlphaFoldDB" id="A0A6J1M0F7"/>
<dbReference type="PANTHER" id="PTHR10380:SF218">
    <property type="entry name" value="ADULT CUTICLE PROTEIN 65AA-RELATED"/>
    <property type="match status" value="1"/>
</dbReference>
<feature type="signal peptide" evidence="3">
    <location>
        <begin position="1"/>
        <end position="23"/>
    </location>
</feature>
<dbReference type="GeneID" id="111600496"/>
<dbReference type="PROSITE" id="PS51155">
    <property type="entry name" value="CHIT_BIND_RR_2"/>
    <property type="match status" value="1"/>
</dbReference>
<dbReference type="OrthoDB" id="7255276at2759"/>
<keyword evidence="4" id="KW-1185">Reference proteome</keyword>
<dbReference type="OMA" id="YAFYYET"/>
<evidence type="ECO:0000313" key="5">
    <source>
        <dbReference type="RefSeq" id="XP_023172392.2"/>
    </source>
</evidence>
<protein>
    <submittedName>
        <fullName evidence="5">Endocuticle structural protein SgAbd-6-like</fullName>
    </submittedName>
</protein>
<dbReference type="PROSITE" id="PS00233">
    <property type="entry name" value="CHIT_BIND_RR_1"/>
    <property type="match status" value="1"/>
</dbReference>
<keyword evidence="3" id="KW-0732">Signal</keyword>
<gene>
    <name evidence="5" type="primary">LOC111600496</name>
</gene>
<evidence type="ECO:0000256" key="3">
    <source>
        <dbReference type="SAM" id="SignalP"/>
    </source>
</evidence>
<dbReference type="GO" id="GO:0008010">
    <property type="term" value="F:structural constituent of chitin-based larval cuticle"/>
    <property type="evidence" value="ECO:0007669"/>
    <property type="project" value="TreeGrafter"/>
</dbReference>
<dbReference type="PRINTS" id="PR00947">
    <property type="entry name" value="CUTICLE"/>
</dbReference>
<name>A0A6J1M0F7_DROHY</name>
<dbReference type="PANTHER" id="PTHR10380">
    <property type="entry name" value="CUTICLE PROTEIN"/>
    <property type="match status" value="1"/>
</dbReference>
<evidence type="ECO:0000256" key="2">
    <source>
        <dbReference type="PROSITE-ProRule" id="PRU00497"/>
    </source>
</evidence>
<dbReference type="Proteomes" id="UP000504633">
    <property type="component" value="Unplaced"/>
</dbReference>
<evidence type="ECO:0000313" key="4">
    <source>
        <dbReference type="Proteomes" id="UP000504633"/>
    </source>
</evidence>
<sequence>MIRPQILGLIILLAISICCNVEAAPSGSKTKAHMLKFENGNGYAFYYETIDGISRQETAELKHAGTDLEAIAVQGSIHWVEPNGVHYELSYLADENGFQPQAKTEPPLKSDH</sequence>
<dbReference type="InterPro" id="IPR000618">
    <property type="entry name" value="Insect_cuticle"/>
</dbReference>
<evidence type="ECO:0000256" key="1">
    <source>
        <dbReference type="ARBA" id="ARBA00022460"/>
    </source>
</evidence>
<feature type="chain" id="PRO_5026852595" evidence="3">
    <location>
        <begin position="24"/>
        <end position="112"/>
    </location>
</feature>
<dbReference type="GO" id="GO:0062129">
    <property type="term" value="C:chitin-based extracellular matrix"/>
    <property type="evidence" value="ECO:0007669"/>
    <property type="project" value="TreeGrafter"/>
</dbReference>
<dbReference type="Pfam" id="PF00379">
    <property type="entry name" value="Chitin_bind_4"/>
    <property type="match status" value="1"/>
</dbReference>
<dbReference type="InterPro" id="IPR031311">
    <property type="entry name" value="CHIT_BIND_RR_consensus"/>
</dbReference>
<keyword evidence="1 2" id="KW-0193">Cuticle</keyword>
<reference evidence="5" key="1">
    <citation type="submission" date="2025-08" db="UniProtKB">
        <authorList>
            <consortium name="RefSeq"/>
        </authorList>
    </citation>
    <scope>IDENTIFICATION</scope>
    <source>
        <strain evidence="5">15085-1641.00</strain>
        <tissue evidence="5">Whole body</tissue>
    </source>
</reference>
<accession>A0A6J1M0F7</accession>
<dbReference type="RefSeq" id="XP_023172392.2">
    <property type="nucleotide sequence ID" value="XM_023316624.2"/>
</dbReference>
<dbReference type="KEGG" id="dhe:111600496"/>
<proteinExistence type="predicted"/>
<dbReference type="InterPro" id="IPR050468">
    <property type="entry name" value="Cuticle_Struct_Prot"/>
</dbReference>